<evidence type="ECO:0000313" key="2">
    <source>
        <dbReference type="Proteomes" id="UP000254633"/>
    </source>
</evidence>
<dbReference type="AlphaFoldDB" id="A0A379TQV0"/>
<dbReference type="EMBL" id="UGXH01000001">
    <property type="protein sequence ID" value="SUG52987.1"/>
    <property type="molecule type" value="Genomic_DNA"/>
</dbReference>
<sequence>MTTSTLKKMVSGRKSNSSRRGRVLYIPEDKYKEHDDLVWEVCQKVGTVVARSAVLHGVIDIVLHTPELKEQVINEIVKREKSF</sequence>
<evidence type="ECO:0000313" key="1">
    <source>
        <dbReference type="EMBL" id="SUG52987.1"/>
    </source>
</evidence>
<gene>
    <name evidence="1" type="ORF">NCTC10060_00014</name>
</gene>
<name>A0A379TQV0_SALDZ</name>
<protein>
    <submittedName>
        <fullName evidence="1">Uncharacterized protein</fullName>
    </submittedName>
</protein>
<dbReference type="Proteomes" id="UP000254633">
    <property type="component" value="Unassembled WGS sequence"/>
</dbReference>
<reference evidence="1 2" key="1">
    <citation type="submission" date="2018-06" db="EMBL/GenBank/DDBJ databases">
        <authorList>
            <consortium name="Pathogen Informatics"/>
            <person name="Doyle S."/>
        </authorList>
    </citation>
    <scope>NUCLEOTIDE SEQUENCE [LARGE SCALE GENOMIC DNA]</scope>
    <source>
        <strain evidence="1 2">NCTC10060</strain>
    </source>
</reference>
<accession>A0A379TQV0</accession>
<organism evidence="1 2">
    <name type="scientific">Salmonella diarizonae</name>
    <dbReference type="NCBI Taxonomy" id="59204"/>
    <lineage>
        <taxon>Bacteria</taxon>
        <taxon>Pseudomonadati</taxon>
        <taxon>Pseudomonadota</taxon>
        <taxon>Gammaproteobacteria</taxon>
        <taxon>Enterobacterales</taxon>
        <taxon>Enterobacteriaceae</taxon>
        <taxon>Salmonella</taxon>
    </lineage>
</organism>
<proteinExistence type="predicted"/>
<dbReference type="RefSeq" id="WP_000213776.1">
    <property type="nucleotide sequence ID" value="NZ_DACWWF010000017.1"/>
</dbReference>